<dbReference type="InterPro" id="IPR020596">
    <property type="entry name" value="rRNA_Ade_Mease_Trfase_CS"/>
</dbReference>
<dbReference type="PANTHER" id="PTHR11727">
    <property type="entry name" value="DIMETHYLADENOSINE TRANSFERASE"/>
    <property type="match status" value="1"/>
</dbReference>
<dbReference type="OrthoDB" id="9814755at2"/>
<feature type="binding site" evidence="7 8">
    <location>
        <position position="14"/>
    </location>
    <ligand>
        <name>S-adenosyl-L-methionine</name>
        <dbReference type="ChEBI" id="CHEBI:59789"/>
    </ligand>
</feature>
<dbReference type="SMART" id="SM00650">
    <property type="entry name" value="rADc"/>
    <property type="match status" value="1"/>
</dbReference>
<comment type="subcellular location">
    <subcellularLocation>
        <location evidence="7">Cytoplasm</location>
    </subcellularLocation>
</comment>
<dbReference type="SUPFAM" id="SSF53335">
    <property type="entry name" value="S-adenosyl-L-methionine-dependent methyltransferases"/>
    <property type="match status" value="1"/>
</dbReference>
<dbReference type="InterPro" id="IPR020598">
    <property type="entry name" value="rRNA_Ade_methylase_Trfase_N"/>
</dbReference>
<keyword evidence="5 7" id="KW-0949">S-adenosyl-L-methionine</keyword>
<dbReference type="NCBIfam" id="TIGR00755">
    <property type="entry name" value="ksgA"/>
    <property type="match status" value="1"/>
</dbReference>
<dbReference type="KEGG" id="mob:NCTC10112_00389"/>
<keyword evidence="11" id="KW-1185">Reference proteome</keyword>
<sequence>MEIKAKKKFSQNFLINDEIINKIVDTAEAKNNEIIEIGPGLGALTLPLSKVAKSIIAYEVDKDLITFLEQKFANSNVRIIDQDFLKSNLEGKKDQIIVGNIPYAITTEILFKILENHDFIKHSVLMVQNEVGLRITSKPNNKQYSKLSVAFQAIAKCSNEIFVPSIFFDPKPQVDSCVIKIVFNKKQLDYDFKKFLNFLKIFFQFKRKTLVNNLKPNYKLPLINKVFDKFNLPKEIRSEQIEVAKIIEIFKFIENEKEAN</sequence>
<dbReference type="Gene3D" id="1.10.8.100">
    <property type="entry name" value="Ribosomal RNA adenine dimethylase-like, domain 2"/>
    <property type="match status" value="1"/>
</dbReference>
<feature type="binding site" evidence="7 8">
    <location>
        <position position="83"/>
    </location>
    <ligand>
        <name>S-adenosyl-L-methionine</name>
        <dbReference type="ChEBI" id="CHEBI:59789"/>
    </ligand>
</feature>
<feature type="domain" description="Ribosomal RNA adenine methylase transferase N-terminal" evidence="9">
    <location>
        <begin position="19"/>
        <end position="185"/>
    </location>
</feature>
<dbReference type="Gene3D" id="3.40.50.150">
    <property type="entry name" value="Vaccinia Virus protein VP39"/>
    <property type="match status" value="1"/>
</dbReference>
<comment type="similarity">
    <text evidence="7">Belongs to the class I-like SAM-binding methyltransferase superfamily. rRNA adenine N(6)-methyltransferase family. RsmA subfamily.</text>
</comment>
<organism evidence="10 11">
    <name type="scientific">Metamycoplasma orale</name>
    <name type="common">Mycoplasma orale</name>
    <dbReference type="NCBI Taxonomy" id="2121"/>
    <lineage>
        <taxon>Bacteria</taxon>
        <taxon>Bacillati</taxon>
        <taxon>Mycoplasmatota</taxon>
        <taxon>Mycoplasmoidales</taxon>
        <taxon>Metamycoplasmataceae</taxon>
        <taxon>Metamycoplasma</taxon>
    </lineage>
</organism>
<name>A0A448ZWV3_METOS</name>
<dbReference type="CDD" id="cd02440">
    <property type="entry name" value="AdoMet_MTases"/>
    <property type="match status" value="1"/>
</dbReference>
<dbReference type="Pfam" id="PF00398">
    <property type="entry name" value="RrnaAD"/>
    <property type="match status" value="1"/>
</dbReference>
<dbReference type="HAMAP" id="MF_00607">
    <property type="entry name" value="16SrRNA_methyltr_A"/>
    <property type="match status" value="1"/>
</dbReference>
<dbReference type="InterPro" id="IPR029063">
    <property type="entry name" value="SAM-dependent_MTases_sf"/>
</dbReference>
<dbReference type="EC" id="2.1.1.182" evidence="7"/>
<keyword evidence="1 7" id="KW-0963">Cytoplasm</keyword>
<dbReference type="PANTHER" id="PTHR11727:SF7">
    <property type="entry name" value="DIMETHYLADENOSINE TRANSFERASE-RELATED"/>
    <property type="match status" value="1"/>
</dbReference>
<dbReference type="InterPro" id="IPR023165">
    <property type="entry name" value="rRNA_Ade_diMease-like_C"/>
</dbReference>
<evidence type="ECO:0000313" key="10">
    <source>
        <dbReference type="EMBL" id="VEU55739.1"/>
    </source>
</evidence>
<feature type="binding site" evidence="7 8">
    <location>
        <position position="100"/>
    </location>
    <ligand>
        <name>S-adenosyl-L-methionine</name>
        <dbReference type="ChEBI" id="CHEBI:59789"/>
    </ligand>
</feature>
<evidence type="ECO:0000256" key="2">
    <source>
        <dbReference type="ARBA" id="ARBA00022552"/>
    </source>
</evidence>
<dbReference type="AlphaFoldDB" id="A0A448ZWV3"/>
<dbReference type="InterPro" id="IPR011530">
    <property type="entry name" value="rRNA_adenine_dimethylase"/>
</dbReference>
<keyword evidence="4 7" id="KW-0808">Transferase</keyword>
<keyword evidence="3 7" id="KW-0489">Methyltransferase</keyword>
<dbReference type="Proteomes" id="UP000290482">
    <property type="component" value="Chromosome"/>
</dbReference>
<accession>A0A448ZWV3</accession>
<dbReference type="GO" id="GO:0052908">
    <property type="term" value="F:16S rRNA (adenine(1518)-N(6)/adenine(1519)-N(6))-dimethyltransferase activity"/>
    <property type="evidence" value="ECO:0007669"/>
    <property type="project" value="UniProtKB-EC"/>
</dbReference>
<keyword evidence="6 7" id="KW-0694">RNA-binding</keyword>
<reference evidence="10 11" key="1">
    <citation type="submission" date="2019-01" db="EMBL/GenBank/DDBJ databases">
        <authorList>
            <consortium name="Pathogen Informatics"/>
        </authorList>
    </citation>
    <scope>NUCLEOTIDE SEQUENCE [LARGE SCALE GENOMIC DNA]</scope>
    <source>
        <strain evidence="10 11">NCTC10112</strain>
    </source>
</reference>
<dbReference type="EMBL" id="LR214940">
    <property type="protein sequence ID" value="VEU55739.1"/>
    <property type="molecule type" value="Genomic_DNA"/>
</dbReference>
<protein>
    <recommendedName>
        <fullName evidence="7">Ribosomal RNA small subunit methyltransferase A</fullName>
        <ecNumber evidence="7">2.1.1.182</ecNumber>
    </recommendedName>
    <alternativeName>
        <fullName evidence="7">16S rRNA (adenine(1518)-N(6)/adenine(1519)-N(6))-dimethyltransferase</fullName>
    </alternativeName>
    <alternativeName>
        <fullName evidence="7">16S rRNA dimethyladenosine transferase</fullName>
    </alternativeName>
    <alternativeName>
        <fullName evidence="7">16S rRNA dimethylase</fullName>
    </alternativeName>
    <alternativeName>
        <fullName evidence="7">S-adenosylmethionine-6-N', N'-adenosyl(rRNA) dimethyltransferase</fullName>
    </alternativeName>
</protein>
<evidence type="ECO:0000256" key="8">
    <source>
        <dbReference type="PROSITE-ProRule" id="PRU01026"/>
    </source>
</evidence>
<feature type="binding site" evidence="7 8">
    <location>
        <position position="38"/>
    </location>
    <ligand>
        <name>S-adenosyl-L-methionine</name>
        <dbReference type="ChEBI" id="CHEBI:59789"/>
    </ligand>
</feature>
<dbReference type="PROSITE" id="PS01131">
    <property type="entry name" value="RRNA_A_DIMETH"/>
    <property type="match status" value="1"/>
</dbReference>
<evidence type="ECO:0000256" key="5">
    <source>
        <dbReference type="ARBA" id="ARBA00022691"/>
    </source>
</evidence>
<proteinExistence type="inferred from homology"/>
<evidence type="ECO:0000256" key="4">
    <source>
        <dbReference type="ARBA" id="ARBA00022679"/>
    </source>
</evidence>
<dbReference type="PROSITE" id="PS51689">
    <property type="entry name" value="SAM_RNA_A_N6_MT"/>
    <property type="match status" value="1"/>
</dbReference>
<dbReference type="InterPro" id="IPR001737">
    <property type="entry name" value="KsgA/Erm"/>
</dbReference>
<evidence type="ECO:0000256" key="3">
    <source>
        <dbReference type="ARBA" id="ARBA00022603"/>
    </source>
</evidence>
<comment type="catalytic activity">
    <reaction evidence="7">
        <text>adenosine(1518)/adenosine(1519) in 16S rRNA + 4 S-adenosyl-L-methionine = N(6)-dimethyladenosine(1518)/N(6)-dimethyladenosine(1519) in 16S rRNA + 4 S-adenosyl-L-homocysteine + 4 H(+)</text>
        <dbReference type="Rhea" id="RHEA:19609"/>
        <dbReference type="Rhea" id="RHEA-COMP:10232"/>
        <dbReference type="Rhea" id="RHEA-COMP:10233"/>
        <dbReference type="ChEBI" id="CHEBI:15378"/>
        <dbReference type="ChEBI" id="CHEBI:57856"/>
        <dbReference type="ChEBI" id="CHEBI:59789"/>
        <dbReference type="ChEBI" id="CHEBI:74411"/>
        <dbReference type="ChEBI" id="CHEBI:74493"/>
        <dbReference type="EC" id="2.1.1.182"/>
    </reaction>
</comment>
<evidence type="ECO:0000259" key="9">
    <source>
        <dbReference type="SMART" id="SM00650"/>
    </source>
</evidence>
<comment type="function">
    <text evidence="7">Specifically dimethylates two adjacent adenosines (A1518 and A1519) in the loop of a conserved hairpin near the 3'-end of 16S rRNA in the 30S particle. May play a critical role in biogenesis of 30S subunits.</text>
</comment>
<feature type="binding site" evidence="7 8">
    <location>
        <position position="59"/>
    </location>
    <ligand>
        <name>S-adenosyl-L-methionine</name>
        <dbReference type="ChEBI" id="CHEBI:59789"/>
    </ligand>
</feature>
<gene>
    <name evidence="7 10" type="primary">ksgA</name>
    <name evidence="7" type="synonym">rsmA</name>
    <name evidence="10" type="ORF">NCTC10112_00389</name>
</gene>
<dbReference type="GO" id="GO:0003723">
    <property type="term" value="F:RNA binding"/>
    <property type="evidence" value="ECO:0007669"/>
    <property type="project" value="UniProtKB-UniRule"/>
</dbReference>
<evidence type="ECO:0000313" key="11">
    <source>
        <dbReference type="Proteomes" id="UP000290482"/>
    </source>
</evidence>
<keyword evidence="2 7" id="KW-0698">rRNA processing</keyword>
<dbReference type="RefSeq" id="WP_022936032.1">
    <property type="nucleotide sequence ID" value="NZ_LR214940.1"/>
</dbReference>
<evidence type="ECO:0000256" key="7">
    <source>
        <dbReference type="HAMAP-Rule" id="MF_00607"/>
    </source>
</evidence>
<evidence type="ECO:0000256" key="6">
    <source>
        <dbReference type="ARBA" id="ARBA00022884"/>
    </source>
</evidence>
<evidence type="ECO:0000256" key="1">
    <source>
        <dbReference type="ARBA" id="ARBA00022490"/>
    </source>
</evidence>
<feature type="binding site" evidence="7 8">
    <location>
        <position position="12"/>
    </location>
    <ligand>
        <name>S-adenosyl-L-methionine</name>
        <dbReference type="ChEBI" id="CHEBI:59789"/>
    </ligand>
</feature>
<dbReference type="GO" id="GO:0005829">
    <property type="term" value="C:cytosol"/>
    <property type="evidence" value="ECO:0007669"/>
    <property type="project" value="TreeGrafter"/>
</dbReference>